<keyword evidence="1" id="KW-0812">Transmembrane</keyword>
<name>A0A917FSX5_9NOCA</name>
<keyword evidence="1" id="KW-0472">Membrane</keyword>
<keyword evidence="3" id="KW-1185">Reference proteome</keyword>
<dbReference type="RefSeq" id="WP_188543629.1">
    <property type="nucleotide sequence ID" value="NZ_BMCU01000001.1"/>
</dbReference>
<dbReference type="Proteomes" id="UP000654257">
    <property type="component" value="Unassembled WGS sequence"/>
</dbReference>
<reference evidence="2" key="1">
    <citation type="journal article" date="2014" name="Int. J. Syst. Evol. Microbiol.">
        <title>Complete genome sequence of Corynebacterium casei LMG S-19264T (=DSM 44701T), isolated from a smear-ripened cheese.</title>
        <authorList>
            <consortium name="US DOE Joint Genome Institute (JGI-PGF)"/>
            <person name="Walter F."/>
            <person name="Albersmeier A."/>
            <person name="Kalinowski J."/>
            <person name="Ruckert C."/>
        </authorList>
    </citation>
    <scope>NUCLEOTIDE SEQUENCE</scope>
    <source>
        <strain evidence="2">CCM 7905</strain>
    </source>
</reference>
<dbReference type="AlphaFoldDB" id="A0A917FSX5"/>
<evidence type="ECO:0008006" key="4">
    <source>
        <dbReference type="Google" id="ProtNLM"/>
    </source>
</evidence>
<evidence type="ECO:0000256" key="1">
    <source>
        <dbReference type="SAM" id="Phobius"/>
    </source>
</evidence>
<proteinExistence type="predicted"/>
<reference evidence="2" key="2">
    <citation type="submission" date="2020-09" db="EMBL/GenBank/DDBJ databases">
        <authorList>
            <person name="Sun Q."/>
            <person name="Sedlacek I."/>
        </authorList>
    </citation>
    <scope>NUCLEOTIDE SEQUENCE</scope>
    <source>
        <strain evidence="2">CCM 7905</strain>
    </source>
</reference>
<accession>A0A917FSX5</accession>
<keyword evidence="1" id="KW-1133">Transmembrane helix</keyword>
<sequence>MTAAEALLAAGALHLGFQLVVTGVVYPALAEVPDADWTRAHDAHSRRITMIVAPFYLLLAAACLWVLVSGPYDALTLTSVAGAAIAALTTALVAAPTHGRLERDGRNEVLMRRLRFADGVRLGGAVLCAACAFAA</sequence>
<protein>
    <recommendedName>
        <fullName evidence="4">DUF1772 domain-containing protein</fullName>
    </recommendedName>
</protein>
<organism evidence="2 3">
    <name type="scientific">Rhodococcoides trifolii</name>
    <dbReference type="NCBI Taxonomy" id="908250"/>
    <lineage>
        <taxon>Bacteria</taxon>
        <taxon>Bacillati</taxon>
        <taxon>Actinomycetota</taxon>
        <taxon>Actinomycetes</taxon>
        <taxon>Mycobacteriales</taxon>
        <taxon>Nocardiaceae</taxon>
        <taxon>Rhodococcoides</taxon>
    </lineage>
</organism>
<feature type="transmembrane region" description="Helical" evidence="1">
    <location>
        <begin position="50"/>
        <end position="68"/>
    </location>
</feature>
<gene>
    <name evidence="2" type="ORF">GCM10007304_10970</name>
</gene>
<feature type="transmembrane region" description="Helical" evidence="1">
    <location>
        <begin position="6"/>
        <end position="29"/>
    </location>
</feature>
<dbReference type="EMBL" id="BMCU01000001">
    <property type="protein sequence ID" value="GGF98841.1"/>
    <property type="molecule type" value="Genomic_DNA"/>
</dbReference>
<feature type="transmembrane region" description="Helical" evidence="1">
    <location>
        <begin position="74"/>
        <end position="95"/>
    </location>
</feature>
<comment type="caution">
    <text evidence="2">The sequence shown here is derived from an EMBL/GenBank/DDBJ whole genome shotgun (WGS) entry which is preliminary data.</text>
</comment>
<evidence type="ECO:0000313" key="2">
    <source>
        <dbReference type="EMBL" id="GGF98841.1"/>
    </source>
</evidence>
<evidence type="ECO:0000313" key="3">
    <source>
        <dbReference type="Proteomes" id="UP000654257"/>
    </source>
</evidence>